<dbReference type="EMBL" id="JAQQAL010000032">
    <property type="protein sequence ID" value="MDC7227739.1"/>
    <property type="molecule type" value="Genomic_DNA"/>
</dbReference>
<dbReference type="PROSITE" id="PS50850">
    <property type="entry name" value="MFS"/>
    <property type="match status" value="1"/>
</dbReference>
<dbReference type="InterPro" id="IPR051788">
    <property type="entry name" value="MFS_Transporter"/>
</dbReference>
<feature type="transmembrane region" description="Helical" evidence="7">
    <location>
        <begin position="282"/>
        <end position="301"/>
    </location>
</feature>
<name>A0AAJ1IGG4_9SPIO</name>
<evidence type="ECO:0000256" key="4">
    <source>
        <dbReference type="ARBA" id="ARBA00022692"/>
    </source>
</evidence>
<dbReference type="InterPro" id="IPR036259">
    <property type="entry name" value="MFS_trans_sf"/>
</dbReference>
<dbReference type="Pfam" id="PF07690">
    <property type="entry name" value="MFS_1"/>
    <property type="match status" value="1"/>
</dbReference>
<dbReference type="GO" id="GO:0012505">
    <property type="term" value="C:endomembrane system"/>
    <property type="evidence" value="ECO:0007669"/>
    <property type="project" value="UniProtKB-SubCell"/>
</dbReference>
<dbReference type="GO" id="GO:0016020">
    <property type="term" value="C:membrane"/>
    <property type="evidence" value="ECO:0007669"/>
    <property type="project" value="TreeGrafter"/>
</dbReference>
<dbReference type="PANTHER" id="PTHR23514:SF3">
    <property type="entry name" value="BYPASS OF STOP CODON PROTEIN 6"/>
    <property type="match status" value="1"/>
</dbReference>
<feature type="transmembrane region" description="Helical" evidence="7">
    <location>
        <begin position="307"/>
        <end position="330"/>
    </location>
</feature>
<evidence type="ECO:0000259" key="8">
    <source>
        <dbReference type="PROSITE" id="PS50850"/>
    </source>
</evidence>
<dbReference type="PANTHER" id="PTHR23514">
    <property type="entry name" value="BYPASS OF STOP CODON PROTEIN 6"/>
    <property type="match status" value="1"/>
</dbReference>
<evidence type="ECO:0000313" key="9">
    <source>
        <dbReference type="EMBL" id="MDC7227739.1"/>
    </source>
</evidence>
<feature type="transmembrane region" description="Helical" evidence="7">
    <location>
        <begin position="342"/>
        <end position="365"/>
    </location>
</feature>
<keyword evidence="3" id="KW-0813">Transport</keyword>
<keyword evidence="6 7" id="KW-0472">Membrane</keyword>
<feature type="transmembrane region" description="Helical" evidence="7">
    <location>
        <begin position="114"/>
        <end position="132"/>
    </location>
</feature>
<dbReference type="AlphaFoldDB" id="A0AAJ1IGG4"/>
<feature type="transmembrane region" description="Helical" evidence="7">
    <location>
        <begin position="257"/>
        <end position="275"/>
    </location>
</feature>
<protein>
    <submittedName>
        <fullName evidence="9">MFS transporter</fullName>
    </submittedName>
</protein>
<dbReference type="Proteomes" id="UP001221217">
    <property type="component" value="Unassembled WGS sequence"/>
</dbReference>
<organism evidence="9 10">
    <name type="scientific">Candidatus Thalassospirochaeta sargassi</name>
    <dbReference type="NCBI Taxonomy" id="3119039"/>
    <lineage>
        <taxon>Bacteria</taxon>
        <taxon>Pseudomonadati</taxon>
        <taxon>Spirochaetota</taxon>
        <taxon>Spirochaetia</taxon>
        <taxon>Spirochaetales</taxon>
        <taxon>Spirochaetaceae</taxon>
        <taxon>Candidatus Thalassospirochaeta</taxon>
    </lineage>
</organism>
<feature type="transmembrane region" description="Helical" evidence="7">
    <location>
        <begin position="220"/>
        <end position="242"/>
    </location>
</feature>
<evidence type="ECO:0000256" key="1">
    <source>
        <dbReference type="ARBA" id="ARBA00004127"/>
    </source>
</evidence>
<reference evidence="9 10" key="1">
    <citation type="submission" date="2022-12" db="EMBL/GenBank/DDBJ databases">
        <title>Metagenome assembled genome from gulf of manar.</title>
        <authorList>
            <person name="Kohli P."/>
            <person name="Pk S."/>
            <person name="Venkata Ramana C."/>
            <person name="Sasikala C."/>
        </authorList>
    </citation>
    <scope>NUCLEOTIDE SEQUENCE [LARGE SCALE GENOMIC DNA]</scope>
    <source>
        <strain evidence="9">JB008</strain>
    </source>
</reference>
<feature type="domain" description="Major facilitator superfamily (MFS) profile" evidence="8">
    <location>
        <begin position="24"/>
        <end position="397"/>
    </location>
</feature>
<evidence type="ECO:0000256" key="7">
    <source>
        <dbReference type="SAM" id="Phobius"/>
    </source>
</evidence>
<sequence length="406" mass="43886">MTVRVMNSSVNSSGRHIRSSTIGLAAAAFISFFIFGFSDVLKGTAIPEIISTTSIGYGGGGALIGFTYFGFFAGTLGSVLLLKKYPAPKLLIFAAVSACAGLWLFSIAAVPAMMFASAFLIGIGGGLIDVTANLTIRMTADSSRIGHRLNQLAFFHGFGAILSPLFAGIVLSLTAQWRRIYFFAALLTVLLVIVIFVLIRKADIRQLKEETPEKLTIHPGVILLGGALFFYMTLEAGISGWMVEYGKNSVGIGEREALFYLSLFFILLTAGRLLSSFYVDRFGLYRSILLNFIVIFVFVAGGVTFKFLFVLIPCSGLFMAPIFPTTVALISNELDSSNIRILGFFFAIAGLGGIFGPWMIGLLAAEFSLQTGLTLLMAFTVCAVIICGLYTFTGRMRKHKGKEIQP</sequence>
<feature type="transmembrane region" description="Helical" evidence="7">
    <location>
        <begin position="371"/>
        <end position="392"/>
    </location>
</feature>
<keyword evidence="5 7" id="KW-1133">Transmembrane helix</keyword>
<dbReference type="InterPro" id="IPR011701">
    <property type="entry name" value="MFS"/>
</dbReference>
<feature type="transmembrane region" description="Helical" evidence="7">
    <location>
        <begin position="153"/>
        <end position="174"/>
    </location>
</feature>
<dbReference type="GO" id="GO:0022857">
    <property type="term" value="F:transmembrane transporter activity"/>
    <property type="evidence" value="ECO:0007669"/>
    <property type="project" value="InterPro"/>
</dbReference>
<dbReference type="Gene3D" id="1.20.1250.20">
    <property type="entry name" value="MFS general substrate transporter like domains"/>
    <property type="match status" value="2"/>
</dbReference>
<evidence type="ECO:0000313" key="10">
    <source>
        <dbReference type="Proteomes" id="UP001221217"/>
    </source>
</evidence>
<comment type="subcellular location">
    <subcellularLocation>
        <location evidence="1">Endomembrane system</location>
        <topology evidence="1">Multi-pass membrane protein</topology>
    </subcellularLocation>
</comment>
<evidence type="ECO:0000256" key="2">
    <source>
        <dbReference type="ARBA" id="ARBA00008335"/>
    </source>
</evidence>
<feature type="transmembrane region" description="Helical" evidence="7">
    <location>
        <begin position="21"/>
        <end position="41"/>
    </location>
</feature>
<evidence type="ECO:0000256" key="5">
    <source>
        <dbReference type="ARBA" id="ARBA00022989"/>
    </source>
</evidence>
<feature type="transmembrane region" description="Helical" evidence="7">
    <location>
        <begin position="89"/>
        <end position="108"/>
    </location>
</feature>
<proteinExistence type="inferred from homology"/>
<gene>
    <name evidence="9" type="ORF">PQJ61_13325</name>
</gene>
<accession>A0AAJ1IGG4</accession>
<comment type="similarity">
    <text evidence="2">Belongs to the major facilitator superfamily.</text>
</comment>
<evidence type="ECO:0000256" key="6">
    <source>
        <dbReference type="ARBA" id="ARBA00023136"/>
    </source>
</evidence>
<comment type="caution">
    <text evidence="9">The sequence shown here is derived from an EMBL/GenBank/DDBJ whole genome shotgun (WGS) entry which is preliminary data.</text>
</comment>
<dbReference type="SUPFAM" id="SSF103473">
    <property type="entry name" value="MFS general substrate transporter"/>
    <property type="match status" value="1"/>
</dbReference>
<keyword evidence="4 7" id="KW-0812">Transmembrane</keyword>
<feature type="transmembrane region" description="Helical" evidence="7">
    <location>
        <begin position="61"/>
        <end position="82"/>
    </location>
</feature>
<evidence type="ECO:0000256" key="3">
    <source>
        <dbReference type="ARBA" id="ARBA00022448"/>
    </source>
</evidence>
<feature type="transmembrane region" description="Helical" evidence="7">
    <location>
        <begin position="180"/>
        <end position="199"/>
    </location>
</feature>
<dbReference type="InterPro" id="IPR020846">
    <property type="entry name" value="MFS_dom"/>
</dbReference>